<feature type="region of interest" description="Disordered" evidence="2">
    <location>
        <begin position="198"/>
        <end position="495"/>
    </location>
</feature>
<dbReference type="RefSeq" id="WP_344929829.1">
    <property type="nucleotide sequence ID" value="NZ_BAAAYK010000038.1"/>
</dbReference>
<dbReference type="EMBL" id="BAAAYK010000038">
    <property type="protein sequence ID" value="GAA3362436.1"/>
    <property type="molecule type" value="Genomic_DNA"/>
</dbReference>
<evidence type="ECO:0000256" key="2">
    <source>
        <dbReference type="SAM" id="MobiDB-lite"/>
    </source>
</evidence>
<organism evidence="4 5">
    <name type="scientific">Saccharopolyspora gregorii</name>
    <dbReference type="NCBI Taxonomy" id="33914"/>
    <lineage>
        <taxon>Bacteria</taxon>
        <taxon>Bacillati</taxon>
        <taxon>Actinomycetota</taxon>
        <taxon>Actinomycetes</taxon>
        <taxon>Pseudonocardiales</taxon>
        <taxon>Pseudonocardiaceae</taxon>
        <taxon>Saccharopolyspora</taxon>
    </lineage>
</organism>
<feature type="compositionally biased region" description="Low complexity" evidence="2">
    <location>
        <begin position="425"/>
        <end position="434"/>
    </location>
</feature>
<dbReference type="Proteomes" id="UP001500483">
    <property type="component" value="Unassembled WGS sequence"/>
</dbReference>
<dbReference type="SUPFAM" id="SSF140459">
    <property type="entry name" value="PE/PPE dimer-like"/>
    <property type="match status" value="1"/>
</dbReference>
<feature type="compositionally biased region" description="Low complexity" evidence="2">
    <location>
        <begin position="222"/>
        <end position="249"/>
    </location>
</feature>
<feature type="compositionally biased region" description="Polar residues" evidence="2">
    <location>
        <begin position="305"/>
        <end position="329"/>
    </location>
</feature>
<sequence>MHQDNDPGRVGELAGEWSRLGTEMGEAAQRMAERLRGTEHGWQGEAATAARGAIHEIAGWTSAAGSTAGDLGKHVEEQGRAMEEAKSSMPEPVDVEFDDEIVDRWAAGGTGLNALQGMLMAYSDLSEQAVEADSKHDEAVQVMQRMEHLSRVLDGDTPRFEPPPDPIRTEQEQGELRPTAKLTPHHQATPANVVAAEAQQPAEPVAPGGDQATRKMPVLGDPAAGTPASSEPASSEPASSEPANALAPERPQAPQQPDRGGPIPKLGDTQLPAGTTPTSRSGPSGRTPAAKSNFDPPTVKHVKPSGTTPQSAKPRSVPNPSSPNITGRGTYQPRPVSGPDAPTAITPNPFAKNPGGGPGSGGPGGSRGGWSGSIPSVPGTSGGSGGAVGAGGAGSGGAASGGSGPGAGGRAGVGPTGGTAGGQPAGAAGAAGATGQAGAGGMAGGAPGQANRGKGGEDQERRAKYVESTPIVEAQGVNLPPPVIGGGKPKKKDKD</sequence>
<comment type="similarity">
    <text evidence="1">Belongs to the mycobacterial PPE family.</text>
</comment>
<evidence type="ECO:0000256" key="1">
    <source>
        <dbReference type="ARBA" id="ARBA00010652"/>
    </source>
</evidence>
<dbReference type="InterPro" id="IPR000030">
    <property type="entry name" value="PPE_dom"/>
</dbReference>
<dbReference type="InterPro" id="IPR038332">
    <property type="entry name" value="PPE_sf"/>
</dbReference>
<accession>A0ABP6RX45</accession>
<feature type="compositionally biased region" description="Basic and acidic residues" evidence="2">
    <location>
        <begin position="150"/>
        <end position="159"/>
    </location>
</feature>
<keyword evidence="5" id="KW-1185">Reference proteome</keyword>
<feature type="compositionally biased region" description="Gly residues" evidence="2">
    <location>
        <begin position="354"/>
        <end position="371"/>
    </location>
</feature>
<feature type="region of interest" description="Disordered" evidence="2">
    <location>
        <begin position="150"/>
        <end position="174"/>
    </location>
</feature>
<dbReference type="Pfam" id="PF00823">
    <property type="entry name" value="PPE"/>
    <property type="match status" value="1"/>
</dbReference>
<feature type="domain" description="PPE" evidence="3">
    <location>
        <begin position="13"/>
        <end position="96"/>
    </location>
</feature>
<feature type="compositionally biased region" description="Basic and acidic residues" evidence="2">
    <location>
        <begin position="454"/>
        <end position="465"/>
    </location>
</feature>
<name>A0ABP6RX45_9PSEU</name>
<proteinExistence type="inferred from homology"/>
<feature type="compositionally biased region" description="Polar residues" evidence="2">
    <location>
        <begin position="272"/>
        <end position="284"/>
    </location>
</feature>
<gene>
    <name evidence="4" type="ORF">GCM10020366_50360</name>
</gene>
<reference evidence="5" key="1">
    <citation type="journal article" date="2019" name="Int. J. Syst. Evol. Microbiol.">
        <title>The Global Catalogue of Microorganisms (GCM) 10K type strain sequencing project: providing services to taxonomists for standard genome sequencing and annotation.</title>
        <authorList>
            <consortium name="The Broad Institute Genomics Platform"/>
            <consortium name="The Broad Institute Genome Sequencing Center for Infectious Disease"/>
            <person name="Wu L."/>
            <person name="Ma J."/>
        </authorList>
    </citation>
    <scope>NUCLEOTIDE SEQUENCE [LARGE SCALE GENOMIC DNA]</scope>
    <source>
        <strain evidence="5">JCM 9687</strain>
    </source>
</reference>
<dbReference type="Gene3D" id="1.20.1260.20">
    <property type="entry name" value="PPE superfamily"/>
    <property type="match status" value="1"/>
</dbReference>
<protein>
    <recommendedName>
        <fullName evidence="3">PPE domain-containing protein</fullName>
    </recommendedName>
</protein>
<feature type="compositionally biased region" description="Gly residues" evidence="2">
    <location>
        <begin position="380"/>
        <end position="424"/>
    </location>
</feature>
<evidence type="ECO:0000259" key="3">
    <source>
        <dbReference type="Pfam" id="PF00823"/>
    </source>
</evidence>
<feature type="compositionally biased region" description="Gly residues" evidence="2">
    <location>
        <begin position="435"/>
        <end position="447"/>
    </location>
</feature>
<evidence type="ECO:0000313" key="5">
    <source>
        <dbReference type="Proteomes" id="UP001500483"/>
    </source>
</evidence>
<evidence type="ECO:0000313" key="4">
    <source>
        <dbReference type="EMBL" id="GAA3362436.1"/>
    </source>
</evidence>
<comment type="caution">
    <text evidence="4">The sequence shown here is derived from an EMBL/GenBank/DDBJ whole genome shotgun (WGS) entry which is preliminary data.</text>
</comment>
<feature type="compositionally biased region" description="Low complexity" evidence="2">
    <location>
        <begin position="198"/>
        <end position="207"/>
    </location>
</feature>